<accession>A0A0D2NII0</accession>
<evidence type="ECO:0000256" key="1">
    <source>
        <dbReference type="SAM" id="MobiDB-lite"/>
    </source>
</evidence>
<name>A0A0D2NII0_HYPSF</name>
<feature type="compositionally biased region" description="Pro residues" evidence="1">
    <location>
        <begin position="1"/>
        <end position="11"/>
    </location>
</feature>
<feature type="region of interest" description="Disordered" evidence="1">
    <location>
        <begin position="266"/>
        <end position="285"/>
    </location>
</feature>
<dbReference type="AlphaFoldDB" id="A0A0D2NII0"/>
<feature type="region of interest" description="Disordered" evidence="1">
    <location>
        <begin position="1"/>
        <end position="32"/>
    </location>
</feature>
<feature type="compositionally biased region" description="Polar residues" evidence="1">
    <location>
        <begin position="164"/>
        <end position="182"/>
    </location>
</feature>
<dbReference type="EMBL" id="KN817586">
    <property type="protein sequence ID" value="KJA18699.1"/>
    <property type="molecule type" value="Genomic_DNA"/>
</dbReference>
<organism evidence="2 3">
    <name type="scientific">Hypholoma sublateritium (strain FD-334 SS-4)</name>
    <dbReference type="NCBI Taxonomy" id="945553"/>
    <lineage>
        <taxon>Eukaryota</taxon>
        <taxon>Fungi</taxon>
        <taxon>Dikarya</taxon>
        <taxon>Basidiomycota</taxon>
        <taxon>Agaricomycotina</taxon>
        <taxon>Agaricomycetes</taxon>
        <taxon>Agaricomycetidae</taxon>
        <taxon>Agaricales</taxon>
        <taxon>Agaricineae</taxon>
        <taxon>Strophariaceae</taxon>
        <taxon>Hypholoma</taxon>
    </lineage>
</organism>
<evidence type="ECO:0000313" key="2">
    <source>
        <dbReference type="EMBL" id="KJA18699.1"/>
    </source>
</evidence>
<protein>
    <submittedName>
        <fullName evidence="2">Uncharacterized protein</fullName>
    </submittedName>
</protein>
<reference evidence="3" key="1">
    <citation type="submission" date="2014-04" db="EMBL/GenBank/DDBJ databases">
        <title>Evolutionary Origins and Diversification of the Mycorrhizal Mutualists.</title>
        <authorList>
            <consortium name="DOE Joint Genome Institute"/>
            <consortium name="Mycorrhizal Genomics Consortium"/>
            <person name="Kohler A."/>
            <person name="Kuo A."/>
            <person name="Nagy L.G."/>
            <person name="Floudas D."/>
            <person name="Copeland A."/>
            <person name="Barry K.W."/>
            <person name="Cichocki N."/>
            <person name="Veneault-Fourrey C."/>
            <person name="LaButti K."/>
            <person name="Lindquist E.A."/>
            <person name="Lipzen A."/>
            <person name="Lundell T."/>
            <person name="Morin E."/>
            <person name="Murat C."/>
            <person name="Riley R."/>
            <person name="Ohm R."/>
            <person name="Sun H."/>
            <person name="Tunlid A."/>
            <person name="Henrissat B."/>
            <person name="Grigoriev I.V."/>
            <person name="Hibbett D.S."/>
            <person name="Martin F."/>
        </authorList>
    </citation>
    <scope>NUCLEOTIDE SEQUENCE [LARGE SCALE GENOMIC DNA]</scope>
    <source>
        <strain evidence="3">FD-334 SS-4</strain>
    </source>
</reference>
<evidence type="ECO:0000313" key="3">
    <source>
        <dbReference type="Proteomes" id="UP000054270"/>
    </source>
</evidence>
<dbReference type="Proteomes" id="UP000054270">
    <property type="component" value="Unassembled WGS sequence"/>
</dbReference>
<dbReference type="OrthoDB" id="2980827at2759"/>
<feature type="region of interest" description="Disordered" evidence="1">
    <location>
        <begin position="160"/>
        <end position="190"/>
    </location>
</feature>
<feature type="compositionally biased region" description="Polar residues" evidence="1">
    <location>
        <begin position="12"/>
        <end position="24"/>
    </location>
</feature>
<feature type="region of interest" description="Disordered" evidence="1">
    <location>
        <begin position="111"/>
        <end position="148"/>
    </location>
</feature>
<keyword evidence="3" id="KW-1185">Reference proteome</keyword>
<gene>
    <name evidence="2" type="ORF">HYPSUDRAFT_45036</name>
</gene>
<sequence>MSSLSVPPPKTPSSARDLSATTTPPRRHPQPSDFARAASVLLSPAKLAKASPTRGLTLEIGDNLGQYDRSKSIQSAPVRPVRRLPAPPLPPAPVTAIEEVAYTIFPCFTPSSAIPSRPLPRPPVPANGNGETTPQVELAPPPKPMERHRAVRPLPIPIPKEENLSATHSPPEPTSITSQTSAPVNPSIPEPVPSPSVIASFPRLITPPKKRRHHSASAKALKAIASTPRKLHTSRSQPDLNIDVVQLHRQLVLNRSPIRLSLDCDSTSDEEYSEETTTSDMLFQDAPEPPKKGMRGAHNSVDENSNHADYAWLLSNRILYHQKASDGRIGSKWTREKNGKRYTEEDFSNIINALRSL</sequence>
<proteinExistence type="predicted"/>